<dbReference type="EMBL" id="MU005765">
    <property type="protein sequence ID" value="KAF2713158.1"/>
    <property type="molecule type" value="Genomic_DNA"/>
</dbReference>
<dbReference type="Proteomes" id="UP000799428">
    <property type="component" value="Unassembled WGS sequence"/>
</dbReference>
<dbReference type="Pfam" id="PF01026">
    <property type="entry name" value="TatD_DNase"/>
    <property type="match status" value="1"/>
</dbReference>
<proteinExistence type="predicted"/>
<dbReference type="InterPro" id="IPR032466">
    <property type="entry name" value="Metal_Hydrolase"/>
</dbReference>
<dbReference type="InterPro" id="IPR001130">
    <property type="entry name" value="TatD-like"/>
</dbReference>
<feature type="region of interest" description="Disordered" evidence="1">
    <location>
        <begin position="176"/>
        <end position="202"/>
    </location>
</feature>
<evidence type="ECO:0000313" key="3">
    <source>
        <dbReference type="Proteomes" id="UP000799428"/>
    </source>
</evidence>
<dbReference type="SUPFAM" id="SSF51556">
    <property type="entry name" value="Metallo-dependent hydrolases"/>
    <property type="match status" value="1"/>
</dbReference>
<dbReference type="InterPro" id="IPR053044">
    <property type="entry name" value="Metallo-hydrolase/TatD-type"/>
</dbReference>
<reference evidence="2" key="1">
    <citation type="journal article" date="2020" name="Stud. Mycol.">
        <title>101 Dothideomycetes genomes: a test case for predicting lifestyles and emergence of pathogens.</title>
        <authorList>
            <person name="Haridas S."/>
            <person name="Albert R."/>
            <person name="Binder M."/>
            <person name="Bloem J."/>
            <person name="Labutti K."/>
            <person name="Salamov A."/>
            <person name="Andreopoulos B."/>
            <person name="Baker S."/>
            <person name="Barry K."/>
            <person name="Bills G."/>
            <person name="Bluhm B."/>
            <person name="Cannon C."/>
            <person name="Castanera R."/>
            <person name="Culley D."/>
            <person name="Daum C."/>
            <person name="Ezra D."/>
            <person name="Gonzalez J."/>
            <person name="Henrissat B."/>
            <person name="Kuo A."/>
            <person name="Liang C."/>
            <person name="Lipzen A."/>
            <person name="Lutzoni F."/>
            <person name="Magnuson J."/>
            <person name="Mondo S."/>
            <person name="Nolan M."/>
            <person name="Ohm R."/>
            <person name="Pangilinan J."/>
            <person name="Park H.-J."/>
            <person name="Ramirez L."/>
            <person name="Alfaro M."/>
            <person name="Sun H."/>
            <person name="Tritt A."/>
            <person name="Yoshinaga Y."/>
            <person name="Zwiers L.-H."/>
            <person name="Turgeon B."/>
            <person name="Goodwin S."/>
            <person name="Spatafora J."/>
            <person name="Crous P."/>
            <person name="Grigoriev I."/>
        </authorList>
    </citation>
    <scope>NUCLEOTIDE SEQUENCE</scope>
    <source>
        <strain evidence="2">CBS 279.74</strain>
    </source>
</reference>
<evidence type="ECO:0000256" key="1">
    <source>
        <dbReference type="SAM" id="MobiDB-lite"/>
    </source>
</evidence>
<dbReference type="OrthoDB" id="413993at2759"/>
<dbReference type="AlphaFoldDB" id="A0A6G1KJZ9"/>
<keyword evidence="2" id="KW-0378">Hydrolase</keyword>
<gene>
    <name evidence="2" type="ORF">K504DRAFT_370657</name>
</gene>
<accession>A0A6G1KJZ9</accession>
<dbReference type="PANTHER" id="PTHR47345">
    <property type="entry name" value="CUT9-INTERACTING PROTEIN SCN1"/>
    <property type="match status" value="1"/>
</dbReference>
<organism evidence="2 3">
    <name type="scientific">Pleomassaria siparia CBS 279.74</name>
    <dbReference type="NCBI Taxonomy" id="1314801"/>
    <lineage>
        <taxon>Eukaryota</taxon>
        <taxon>Fungi</taxon>
        <taxon>Dikarya</taxon>
        <taxon>Ascomycota</taxon>
        <taxon>Pezizomycotina</taxon>
        <taxon>Dothideomycetes</taxon>
        <taxon>Pleosporomycetidae</taxon>
        <taxon>Pleosporales</taxon>
        <taxon>Pleomassariaceae</taxon>
        <taxon>Pleomassaria</taxon>
    </lineage>
</organism>
<dbReference type="PANTHER" id="PTHR47345:SF1">
    <property type="entry name" value="CUT9-INTERACTING PROTEIN SCN1"/>
    <property type="match status" value="1"/>
</dbReference>
<keyword evidence="3" id="KW-1185">Reference proteome</keyword>
<dbReference type="Gene3D" id="3.20.20.140">
    <property type="entry name" value="Metal-dependent hydrolases"/>
    <property type="match status" value="1"/>
</dbReference>
<dbReference type="GO" id="GO:0016788">
    <property type="term" value="F:hydrolase activity, acting on ester bonds"/>
    <property type="evidence" value="ECO:0007669"/>
    <property type="project" value="InterPro"/>
</dbReference>
<name>A0A6G1KJZ9_9PLEO</name>
<feature type="compositionally biased region" description="Basic and acidic residues" evidence="1">
    <location>
        <begin position="254"/>
        <end position="279"/>
    </location>
</feature>
<feature type="region of interest" description="Disordered" evidence="1">
    <location>
        <begin position="254"/>
        <end position="292"/>
    </location>
</feature>
<evidence type="ECO:0000313" key="2">
    <source>
        <dbReference type="EMBL" id="KAF2713158.1"/>
    </source>
</evidence>
<protein>
    <submittedName>
        <fullName evidence="2">Metallo-dependent hydrolase</fullName>
    </submittedName>
</protein>
<sequence>MGGNTHEEPFPWHLGVYDAHCHPTDTMSALPSISSMKTRVLTVMATRSQDQELVASIAETHGIKSPKLEQWSREECIVPCFGWHPWFAHQMYVTTEGAGDEKEQEKGILEGEAKVEHYRKIFKRETIKDEDRRTFLALPNPAPFSAFLAQTRTYLEKYPLALIGEIGLDRGIRIPEPEGPTNFRQGDENMTPGSREGKKLTAFKPDPQHQKLIFKMQMQLAAEMGRAVSIHGVQAHGMLFDAVKELFEGHEKKVLSKKERKKLAQEHNPDPSHEEEGRNENGNSNQRRPPYPPRICLHSYSGDFSNLSRYLQPSVPIDIFVSFSTAINLSDALESDTPQNFIDLIKKIPDQCLLVESDLHVAGEDMDRRMEDIVRRICTIRGWGLDEGVRILGENWRTFVFGHEGSIR</sequence>